<evidence type="ECO:0000259" key="4">
    <source>
        <dbReference type="Pfam" id="PF00497"/>
    </source>
</evidence>
<name>A0A2J5PBW6_9ENTR</name>
<dbReference type="PANTHER" id="PTHR35936">
    <property type="entry name" value="MEMBRANE-BOUND LYTIC MUREIN TRANSGLYCOSYLASE F"/>
    <property type="match status" value="1"/>
</dbReference>
<feature type="signal peptide" evidence="3">
    <location>
        <begin position="1"/>
        <end position="23"/>
    </location>
</feature>
<evidence type="ECO:0000313" key="6">
    <source>
        <dbReference type="Proteomes" id="UP000234667"/>
    </source>
</evidence>
<feature type="chain" id="PRO_5014354665" evidence="3">
    <location>
        <begin position="24"/>
        <end position="163"/>
    </location>
</feature>
<dbReference type="InterPro" id="IPR001638">
    <property type="entry name" value="Solute-binding_3/MltF_N"/>
</dbReference>
<gene>
    <name evidence="5" type="ORF">CWN49_27700</name>
</gene>
<dbReference type="PANTHER" id="PTHR35936:SF19">
    <property type="entry name" value="AMINO-ACID-BINDING PROTEIN YXEM-RELATED"/>
    <property type="match status" value="1"/>
</dbReference>
<dbReference type="EMBL" id="PIDR01001212">
    <property type="protein sequence ID" value="PLO63482.1"/>
    <property type="molecule type" value="Genomic_DNA"/>
</dbReference>
<accession>A0A2J5PBW6</accession>
<evidence type="ECO:0000256" key="2">
    <source>
        <dbReference type="ARBA" id="ARBA00022729"/>
    </source>
</evidence>
<dbReference type="Gene3D" id="3.40.190.10">
    <property type="entry name" value="Periplasmic binding protein-like II"/>
    <property type="match status" value="1"/>
</dbReference>
<evidence type="ECO:0000256" key="3">
    <source>
        <dbReference type="SAM" id="SignalP"/>
    </source>
</evidence>
<evidence type="ECO:0000256" key="1">
    <source>
        <dbReference type="ARBA" id="ARBA00010333"/>
    </source>
</evidence>
<protein>
    <submittedName>
        <fullName evidence="5">ABC transporter substrate-binding protein</fullName>
    </submittedName>
</protein>
<organism evidence="5 6">
    <name type="scientific">Klebsiella michiganensis</name>
    <dbReference type="NCBI Taxonomy" id="1134687"/>
    <lineage>
        <taxon>Bacteria</taxon>
        <taxon>Pseudomonadati</taxon>
        <taxon>Pseudomonadota</taxon>
        <taxon>Gammaproteobacteria</taxon>
        <taxon>Enterobacterales</taxon>
        <taxon>Enterobacteriaceae</taxon>
        <taxon>Klebsiella/Raoultella group</taxon>
        <taxon>Klebsiella</taxon>
    </lineage>
</organism>
<feature type="domain" description="Solute-binding protein family 3/N-terminal" evidence="4">
    <location>
        <begin position="73"/>
        <end position="162"/>
    </location>
</feature>
<feature type="non-terminal residue" evidence="5">
    <location>
        <position position="163"/>
    </location>
</feature>
<reference evidence="5 6" key="1">
    <citation type="submission" date="2017-11" db="EMBL/GenBank/DDBJ databases">
        <authorList>
            <person name="Han C.G."/>
        </authorList>
    </citation>
    <scope>NUCLEOTIDE SEQUENCE [LARGE SCALE GENOMIC DNA]</scope>
    <source>
        <strain evidence="5 6">A10</strain>
    </source>
</reference>
<comment type="similarity">
    <text evidence="1">Belongs to the bacterial solute-binding protein 3 family.</text>
</comment>
<dbReference type="SUPFAM" id="SSF53850">
    <property type="entry name" value="Periplasmic binding protein-like II"/>
    <property type="match status" value="1"/>
</dbReference>
<evidence type="ECO:0000313" key="5">
    <source>
        <dbReference type="EMBL" id="PLO63482.1"/>
    </source>
</evidence>
<keyword evidence="2 3" id="KW-0732">Signal</keyword>
<dbReference type="Proteomes" id="UP000234667">
    <property type="component" value="Unassembled WGS sequence"/>
</dbReference>
<reference evidence="5 6" key="2">
    <citation type="submission" date="2018-01" db="EMBL/GenBank/DDBJ databases">
        <title>Genomic study of Klebsiella pneumoniae.</title>
        <authorList>
            <person name="Yang Y."/>
            <person name="Bicalho R."/>
        </authorList>
    </citation>
    <scope>NUCLEOTIDE SEQUENCE [LARGE SCALE GENOMIC DNA]</scope>
    <source>
        <strain evidence="5 6">A10</strain>
    </source>
</reference>
<dbReference type="Pfam" id="PF00497">
    <property type="entry name" value="SBP_bac_3"/>
    <property type="match status" value="1"/>
</dbReference>
<comment type="caution">
    <text evidence="5">The sequence shown here is derived from an EMBL/GenBank/DDBJ whole genome shotgun (WGS) entry which is preliminary data.</text>
</comment>
<dbReference type="AlphaFoldDB" id="A0A2J5PBW6"/>
<proteinExistence type="inferred from homology"/>
<sequence>MQKTQKKSLLLALALAVSASSWAQNVTINGTGVSLEANKTPIHTAKNPQAIAQLPKGLHLAVPGKLTVAVAALNSPPLTVFSDDNKTLLGSEVDIARLVADSLGLELNVVPTSWEDWPLGVASGKYDAAVSNITVTKERKEKFDFATYRKDSLGFYVKSTSPL</sequence>